<proteinExistence type="predicted"/>
<feature type="compositionally biased region" description="Polar residues" evidence="1">
    <location>
        <begin position="419"/>
        <end position="428"/>
    </location>
</feature>
<feature type="compositionally biased region" description="Low complexity" evidence="1">
    <location>
        <begin position="119"/>
        <end position="157"/>
    </location>
</feature>
<evidence type="ECO:0000259" key="2">
    <source>
        <dbReference type="SMART" id="SM00974"/>
    </source>
</evidence>
<feature type="region of interest" description="Disordered" evidence="1">
    <location>
        <begin position="118"/>
        <end position="164"/>
    </location>
</feature>
<evidence type="ECO:0000313" key="4">
    <source>
        <dbReference type="Proteomes" id="UP000754883"/>
    </source>
</evidence>
<sequence length="592" mass="65529">MSPEKPMLQELAAILGVPTLLEHIDDCQFTTCLAETKRGLRCGRRRNHDDREQSMASWNEFSLMKECVLTEGLQGKIQSFIYSSFCHIHSSDDSVAMKGFKAWIKSYGEEKPVLANSVSSEASSSPSLSSASLSQDTTTTTTTTTTIESDINETTIESDAKKPVQIGNTFDDEETTRAEVEAVTEVFSEMTVTDKEVKATAVVTSIIDKGIKAAAVVTTITESDTGAPEINTTHIDGLGTISQLQRKGTLRSPAPFLEEVYRYLDKSEKEEGIVYVLKHISERNLFKIGYTKFNSKKRQKMGKKCNIDNSETIYESPQGHFFAARKAERLAQVLLRQHNLKVEQCEKCGGGHNEWFCATESHVLQAVEMMEAFVRLPGYAECPKTKEWKISMEGYKKMKVLCDPSPQNIRALLHEGQGRPTSMDSSVPTEKMSSENGRSVKDAVGPGTRTSFNEDRSLKKPTVVIESVEADDTNPGPRRSSGVIKFGRVLGVTVNGVSNGVNKAKKGMRDVRERLTKSREPTPEHDSLRPMSSAGQMDGMTMEETIRNAFRGFDAAQWNHLGKRVIGEFDSFVTDVKEGFHQGKESVGTAKA</sequence>
<dbReference type="AlphaFoldDB" id="A0A9N9UCU7"/>
<reference evidence="3" key="1">
    <citation type="submission" date="2021-10" db="EMBL/GenBank/DDBJ databases">
        <authorList>
            <person name="Piombo E."/>
        </authorList>
    </citation>
    <scope>NUCLEOTIDE SEQUENCE</scope>
</reference>
<dbReference type="EMBL" id="CABFNO020001443">
    <property type="protein sequence ID" value="CAG9988057.1"/>
    <property type="molecule type" value="Genomic_DNA"/>
</dbReference>
<dbReference type="OrthoDB" id="4719713at2759"/>
<gene>
    <name evidence="3" type="ORF">CBYS24578_00010689</name>
</gene>
<dbReference type="PANTHER" id="PTHR28094:SF1">
    <property type="entry name" value="MEIOTICALLY UP-REGULATED GENE 113 PROTEIN"/>
    <property type="match status" value="1"/>
</dbReference>
<accession>A0A9N9UCU7</accession>
<evidence type="ECO:0000313" key="3">
    <source>
        <dbReference type="EMBL" id="CAG9988057.1"/>
    </source>
</evidence>
<feature type="domain" description="Bacteriophage T5 Orf172 DNA-binding" evidence="2">
    <location>
        <begin position="280"/>
        <end position="370"/>
    </location>
</feature>
<protein>
    <recommendedName>
        <fullName evidence="2">Bacteriophage T5 Orf172 DNA-binding domain-containing protein</fullName>
    </recommendedName>
</protein>
<dbReference type="PANTHER" id="PTHR28094">
    <property type="entry name" value="MEIOTICALLY UP-REGULATED GENE 113 PROTEIN"/>
    <property type="match status" value="1"/>
</dbReference>
<dbReference type="InterPro" id="IPR053006">
    <property type="entry name" value="Meiosis_regulatory"/>
</dbReference>
<feature type="compositionally biased region" description="Basic and acidic residues" evidence="1">
    <location>
        <begin position="507"/>
        <end position="528"/>
    </location>
</feature>
<evidence type="ECO:0000256" key="1">
    <source>
        <dbReference type="SAM" id="MobiDB-lite"/>
    </source>
</evidence>
<name>A0A9N9UCU7_9HYPO</name>
<dbReference type="Proteomes" id="UP000754883">
    <property type="component" value="Unassembled WGS sequence"/>
</dbReference>
<feature type="region of interest" description="Disordered" evidence="1">
    <location>
        <begin position="416"/>
        <end position="458"/>
    </location>
</feature>
<feature type="region of interest" description="Disordered" evidence="1">
    <location>
        <begin position="500"/>
        <end position="536"/>
    </location>
</feature>
<keyword evidence="4" id="KW-1185">Reference proteome</keyword>
<organism evidence="3 4">
    <name type="scientific">Clonostachys byssicola</name>
    <dbReference type="NCBI Taxonomy" id="160290"/>
    <lineage>
        <taxon>Eukaryota</taxon>
        <taxon>Fungi</taxon>
        <taxon>Dikarya</taxon>
        <taxon>Ascomycota</taxon>
        <taxon>Pezizomycotina</taxon>
        <taxon>Sordariomycetes</taxon>
        <taxon>Hypocreomycetidae</taxon>
        <taxon>Hypocreales</taxon>
        <taxon>Bionectriaceae</taxon>
        <taxon>Clonostachys</taxon>
    </lineage>
</organism>
<comment type="caution">
    <text evidence="3">The sequence shown here is derived from an EMBL/GenBank/DDBJ whole genome shotgun (WGS) entry which is preliminary data.</text>
</comment>
<dbReference type="SMART" id="SM00974">
    <property type="entry name" value="T5orf172"/>
    <property type="match status" value="1"/>
</dbReference>
<dbReference type="Pfam" id="PF10544">
    <property type="entry name" value="T5orf172"/>
    <property type="match status" value="1"/>
</dbReference>
<dbReference type="InterPro" id="IPR018306">
    <property type="entry name" value="Phage_T5_Orf172_DNA-bd"/>
</dbReference>